<dbReference type="SUPFAM" id="SSF52279">
    <property type="entry name" value="Beta-D-glucan exohydrolase, C-terminal domain"/>
    <property type="match status" value="1"/>
</dbReference>
<evidence type="ECO:0000256" key="3">
    <source>
        <dbReference type="SAM" id="Phobius"/>
    </source>
</evidence>
<keyword evidence="3" id="KW-0472">Membrane</keyword>
<organism evidence="5 6">
    <name type="scientific">Paratractidigestivibacter faecalis</name>
    <dbReference type="NCBI Taxonomy" id="2292441"/>
    <lineage>
        <taxon>Bacteria</taxon>
        <taxon>Bacillati</taxon>
        <taxon>Actinomycetota</taxon>
        <taxon>Coriobacteriia</taxon>
        <taxon>Coriobacteriales</taxon>
        <taxon>Atopobiaceae</taxon>
        <taxon>Paratractidigestivibacter</taxon>
    </lineage>
</organism>
<accession>A0ABV1ID70</accession>
<dbReference type="Pfam" id="PF00933">
    <property type="entry name" value="Glyco_hydro_3"/>
    <property type="match status" value="1"/>
</dbReference>
<dbReference type="RefSeq" id="WP_349181200.1">
    <property type="nucleotide sequence ID" value="NZ_JBBNGS010000001.1"/>
</dbReference>
<dbReference type="PROSITE" id="PS51318">
    <property type="entry name" value="TAT"/>
    <property type="match status" value="1"/>
</dbReference>
<dbReference type="Pfam" id="PF14310">
    <property type="entry name" value="Fn3-like"/>
    <property type="match status" value="1"/>
</dbReference>
<comment type="caution">
    <text evidence="5">The sequence shown here is derived from an EMBL/GenBank/DDBJ whole genome shotgun (WGS) entry which is preliminary data.</text>
</comment>
<evidence type="ECO:0000313" key="5">
    <source>
        <dbReference type="EMBL" id="MEQ2636846.1"/>
    </source>
</evidence>
<sequence length="987" mass="105475">MAKAKKPITRRSFVGNAAVSAGLLGITAAANVGTNMFRSLLDHYLGGRPSTVEHVEGSENWDTDYYDAQYRGRTQATAAANEIVDEILGEGAVLLKNNGALPLAAGTEVSLLGRYAADPIYGGAGSGTVDANACVNMHDGIAAAGLNINETAFGWINDNYSNYPKADITMDDPSTATYYIGEIPFSAYSGEAQASIAGTTALVVIGRGGGEGGDLSRDLLGDLNSGVSKNFTANDETANYEEGQHELELTVEEKSVIAAAKASCDKTIVIVNASTPMELGPLMSGEYEADAILCVGSLGATGSTAVGKLLTGEYNPSGRTTDIWPADFTADPTFGNFGGKHYTDVSGFYEKNYNNVASEGTAYFVEYKEGVYMGYRYYETAAAEAEAGNYAGFDYDSAVVFPFGYGLSYTTFTQTLDSVEASGDKVTVTATVTNSGSVEGKDVVEVYYSAPYTKGGIEKPAVVLAGFAKTSALAAGASETVKVEFPVRQMASWSSEKGAYVLDGGDYVISLRTDSHTVVDQQTVSVTEKTFDTDEVTGTKLQNQFADLTEYMEKNCKGEMLSRSDFKGTFPKPAEDKDSADCGITIAEYNWKDHEDSAAAMPTTGASNGLSLIDLRGKDYDDEAWDTLLDQLSVDEMTGMLNDCAYNTGAVESISKPETSEPDGPAGFTSLTGPTGNCAYCSEFIMAQTWNVELMERMGEMVGQEALASGYNGWYAPAFNTHRSPFAGRNFEYYSEDPLLGGKIGSAVVSGAATNGCYAMIKHFALNDQESYRVQHVMTWATEQACREIYLRQFEIPVKEATCEIKYISDEQGTISTKKMNACTAAMSSFNFVGTEWSGGRKSLCTNVLRDEWGFRGCVITDFNLYGYMDKNAALAGGTDLQLTYSAMTPAFEGTNTATVVSQLRESMHHALYTIANSNAMQGMAPGSKVNYGIAPWQMGVWGGSAALVALAGFFGYRAYKARRALNEQKAAGTDAPAEAKDEAPVE</sequence>
<proteinExistence type="inferred from homology"/>
<dbReference type="Gene3D" id="3.40.50.1700">
    <property type="entry name" value="Glycoside hydrolase family 3 C-terminal domain"/>
    <property type="match status" value="1"/>
</dbReference>
<dbReference type="InterPro" id="IPR001764">
    <property type="entry name" value="Glyco_hydro_3_N"/>
</dbReference>
<dbReference type="InterPro" id="IPR006311">
    <property type="entry name" value="TAT_signal"/>
</dbReference>
<dbReference type="Gene3D" id="2.60.40.10">
    <property type="entry name" value="Immunoglobulins"/>
    <property type="match status" value="1"/>
</dbReference>
<evidence type="ECO:0000256" key="2">
    <source>
        <dbReference type="ARBA" id="ARBA00022801"/>
    </source>
</evidence>
<dbReference type="InterPro" id="IPR017853">
    <property type="entry name" value="GH"/>
</dbReference>
<keyword evidence="3" id="KW-1133">Transmembrane helix</keyword>
<dbReference type="InterPro" id="IPR002772">
    <property type="entry name" value="Glyco_hydro_3_C"/>
</dbReference>
<gene>
    <name evidence="5" type="ORF">AAAT05_00555</name>
</gene>
<evidence type="ECO:0000256" key="1">
    <source>
        <dbReference type="ARBA" id="ARBA00005336"/>
    </source>
</evidence>
<dbReference type="Gene3D" id="3.20.20.300">
    <property type="entry name" value="Glycoside hydrolase, family 3, N-terminal domain"/>
    <property type="match status" value="1"/>
</dbReference>
<dbReference type="PANTHER" id="PTHR42715:SF10">
    <property type="entry name" value="BETA-GLUCOSIDASE"/>
    <property type="match status" value="1"/>
</dbReference>
<dbReference type="InterPro" id="IPR036962">
    <property type="entry name" value="Glyco_hydro_3_N_sf"/>
</dbReference>
<dbReference type="InterPro" id="IPR050288">
    <property type="entry name" value="Cellulose_deg_GH3"/>
</dbReference>
<keyword evidence="6" id="KW-1185">Reference proteome</keyword>
<reference evidence="5 6" key="1">
    <citation type="submission" date="2024-04" db="EMBL/GenBank/DDBJ databases">
        <title>Human intestinal bacterial collection.</title>
        <authorList>
            <person name="Pauvert C."/>
            <person name="Hitch T.C.A."/>
            <person name="Clavel T."/>
        </authorList>
    </citation>
    <scope>NUCLEOTIDE SEQUENCE [LARGE SCALE GENOMIC DNA]</scope>
    <source>
        <strain evidence="5 6">CLA-AA-H197</strain>
    </source>
</reference>
<dbReference type="EMBL" id="JBBNGS010000001">
    <property type="protein sequence ID" value="MEQ2636846.1"/>
    <property type="molecule type" value="Genomic_DNA"/>
</dbReference>
<dbReference type="Proteomes" id="UP001478817">
    <property type="component" value="Unassembled WGS sequence"/>
</dbReference>
<dbReference type="SUPFAM" id="SSF51445">
    <property type="entry name" value="(Trans)glycosidases"/>
    <property type="match status" value="1"/>
</dbReference>
<dbReference type="SMART" id="SM01217">
    <property type="entry name" value="Fn3_like"/>
    <property type="match status" value="1"/>
</dbReference>
<dbReference type="GO" id="GO:0016787">
    <property type="term" value="F:hydrolase activity"/>
    <property type="evidence" value="ECO:0007669"/>
    <property type="project" value="UniProtKB-KW"/>
</dbReference>
<evidence type="ECO:0000259" key="4">
    <source>
        <dbReference type="SMART" id="SM01217"/>
    </source>
</evidence>
<feature type="transmembrane region" description="Helical" evidence="3">
    <location>
        <begin position="939"/>
        <end position="960"/>
    </location>
</feature>
<dbReference type="InterPro" id="IPR013783">
    <property type="entry name" value="Ig-like_fold"/>
</dbReference>
<comment type="similarity">
    <text evidence="1">Belongs to the glycosyl hydrolase 3 family.</text>
</comment>
<evidence type="ECO:0000313" key="6">
    <source>
        <dbReference type="Proteomes" id="UP001478817"/>
    </source>
</evidence>
<keyword evidence="3" id="KW-0812">Transmembrane</keyword>
<dbReference type="InterPro" id="IPR026891">
    <property type="entry name" value="Fn3-like"/>
</dbReference>
<dbReference type="PRINTS" id="PR00133">
    <property type="entry name" value="GLHYDRLASE3"/>
</dbReference>
<dbReference type="PANTHER" id="PTHR42715">
    <property type="entry name" value="BETA-GLUCOSIDASE"/>
    <property type="match status" value="1"/>
</dbReference>
<feature type="domain" description="Fibronectin type III-like" evidence="4">
    <location>
        <begin position="442"/>
        <end position="515"/>
    </location>
</feature>
<name>A0ABV1ID70_9ACTN</name>
<dbReference type="InterPro" id="IPR036881">
    <property type="entry name" value="Glyco_hydro_3_C_sf"/>
</dbReference>
<dbReference type="Pfam" id="PF01915">
    <property type="entry name" value="Glyco_hydro_3_C"/>
    <property type="match status" value="1"/>
</dbReference>
<protein>
    <submittedName>
        <fullName evidence="5">Glycoside hydrolase family 3 C-terminal domain-containing protein</fullName>
    </submittedName>
</protein>
<keyword evidence="2 5" id="KW-0378">Hydrolase</keyword>